<dbReference type="EMBL" id="CP097511">
    <property type="protein sequence ID" value="URE48216.1"/>
    <property type="molecule type" value="Genomic_DNA"/>
</dbReference>
<dbReference type="OrthoDB" id="2012654at2759"/>
<keyword evidence="2" id="KW-1185">Reference proteome</keyword>
<evidence type="ECO:0000313" key="1">
    <source>
        <dbReference type="EMBL" id="URE48216.1"/>
    </source>
</evidence>
<protein>
    <submittedName>
        <fullName evidence="1">Uncharacterized protein</fullName>
    </submittedName>
</protein>
<name>A0A9E7LCB1_9LILI</name>
<dbReference type="AlphaFoldDB" id="A0A9E7LCB1"/>
<gene>
    <name evidence="1" type="ORF">MUK42_05776</name>
</gene>
<organism evidence="1 2">
    <name type="scientific">Musa troglodytarum</name>
    <name type="common">fe'i banana</name>
    <dbReference type="NCBI Taxonomy" id="320322"/>
    <lineage>
        <taxon>Eukaryota</taxon>
        <taxon>Viridiplantae</taxon>
        <taxon>Streptophyta</taxon>
        <taxon>Embryophyta</taxon>
        <taxon>Tracheophyta</taxon>
        <taxon>Spermatophyta</taxon>
        <taxon>Magnoliopsida</taxon>
        <taxon>Liliopsida</taxon>
        <taxon>Zingiberales</taxon>
        <taxon>Musaceae</taxon>
        <taxon>Musa</taxon>
    </lineage>
</organism>
<sequence length="233" mass="25818">MVSRLSATAASRLNCTSSLQFQNSKDPIPSRRRNRAKRLVWTSPPTLISIPMSTIPAFHGYEVSAFQGNRPLDYRIESVAGGCGGVWGGVVVNQLLRGTFGWKSSNGSCLHFWEWRMLKEYFRDHLFTASERKEVVLKTDFLSSSVQMDVRGAGRGHQLKSGNAIGGFCHHQATGIGSVMPPPIIFQNSSYYLSAVICSSFLLARVIQGLLNPLDMEFNPLRRLISPDPTKAQ</sequence>
<evidence type="ECO:0000313" key="2">
    <source>
        <dbReference type="Proteomes" id="UP001055439"/>
    </source>
</evidence>
<dbReference type="Proteomes" id="UP001055439">
    <property type="component" value="Chromosome 9"/>
</dbReference>
<accession>A0A9E7LCB1</accession>
<reference evidence="1" key="1">
    <citation type="submission" date="2022-05" db="EMBL/GenBank/DDBJ databases">
        <title>The Musa troglodytarum L. genome provides insights into the mechanism of non-climacteric behaviour and enrichment of carotenoids.</title>
        <authorList>
            <person name="Wang J."/>
        </authorList>
    </citation>
    <scope>NUCLEOTIDE SEQUENCE</scope>
    <source>
        <tissue evidence="1">Leaf</tissue>
    </source>
</reference>
<proteinExistence type="predicted"/>